<dbReference type="GO" id="GO:0047496">
    <property type="term" value="P:vesicle transport along microtubule"/>
    <property type="evidence" value="ECO:0007669"/>
    <property type="project" value="TreeGrafter"/>
</dbReference>
<dbReference type="OrthoDB" id="5877028at2759"/>
<accession>A0A316TZD9</accession>
<dbReference type="GO" id="GO:0007059">
    <property type="term" value="P:chromosome segregation"/>
    <property type="evidence" value="ECO:0007669"/>
    <property type="project" value="TreeGrafter"/>
</dbReference>
<dbReference type="InterPro" id="IPR033494">
    <property type="entry name" value="NUDE"/>
</dbReference>
<evidence type="ECO:0000256" key="7">
    <source>
        <dbReference type="SAM" id="MobiDB-lite"/>
    </source>
</evidence>
<proteinExistence type="inferred from homology"/>
<dbReference type="GO" id="GO:0000132">
    <property type="term" value="P:establishment of mitotic spindle orientation"/>
    <property type="evidence" value="ECO:0007669"/>
    <property type="project" value="TreeGrafter"/>
</dbReference>
<feature type="compositionally biased region" description="Low complexity" evidence="7">
    <location>
        <begin position="450"/>
        <end position="467"/>
    </location>
</feature>
<evidence type="ECO:0000256" key="5">
    <source>
        <dbReference type="ARBA" id="ARBA00023054"/>
    </source>
</evidence>
<dbReference type="EMBL" id="KZ819338">
    <property type="protein sequence ID" value="PWN18034.1"/>
    <property type="molecule type" value="Genomic_DNA"/>
</dbReference>
<dbReference type="GO" id="GO:0005871">
    <property type="term" value="C:kinesin complex"/>
    <property type="evidence" value="ECO:0007669"/>
    <property type="project" value="TreeGrafter"/>
</dbReference>
<dbReference type="InterPro" id="IPR027267">
    <property type="entry name" value="AH/BAR_dom_sf"/>
</dbReference>
<feature type="compositionally biased region" description="Polar residues" evidence="7">
    <location>
        <begin position="314"/>
        <end position="327"/>
    </location>
</feature>
<feature type="region of interest" description="Disordered" evidence="7">
    <location>
        <begin position="51"/>
        <end position="94"/>
    </location>
</feature>
<dbReference type="GO" id="GO:0007020">
    <property type="term" value="P:microtubule nucleation"/>
    <property type="evidence" value="ECO:0007669"/>
    <property type="project" value="TreeGrafter"/>
</dbReference>
<evidence type="ECO:0000256" key="1">
    <source>
        <dbReference type="ARBA" id="ARBA00004245"/>
    </source>
</evidence>
<evidence type="ECO:0000256" key="6">
    <source>
        <dbReference type="ARBA" id="ARBA00023212"/>
    </source>
</evidence>
<dbReference type="SUPFAM" id="SSF103657">
    <property type="entry name" value="BAR/IMD domain-like"/>
    <property type="match status" value="1"/>
</dbReference>
<comment type="similarity">
    <text evidence="2">Belongs to the nudE family.</text>
</comment>
<protein>
    <recommendedName>
        <fullName evidence="8">NUDE domain-containing protein</fullName>
    </recommendedName>
</protein>
<reference evidence="9 10" key="1">
    <citation type="journal article" date="2018" name="Mol. Biol. Evol.">
        <title>Broad Genomic Sampling Reveals a Smut Pathogenic Ancestry of the Fungal Clade Ustilaginomycotina.</title>
        <authorList>
            <person name="Kijpornyongpan T."/>
            <person name="Mondo S.J."/>
            <person name="Barry K."/>
            <person name="Sandor L."/>
            <person name="Lee J."/>
            <person name="Lipzen A."/>
            <person name="Pangilinan J."/>
            <person name="LaButti K."/>
            <person name="Hainaut M."/>
            <person name="Henrissat B."/>
            <person name="Grigoriev I.V."/>
            <person name="Spatafora J.W."/>
            <person name="Aime M.C."/>
        </authorList>
    </citation>
    <scope>NUCLEOTIDE SEQUENCE [LARGE SCALE GENOMIC DNA]</scope>
    <source>
        <strain evidence="9 10">MCA 4718</strain>
    </source>
</reference>
<keyword evidence="3" id="KW-0963">Cytoplasm</keyword>
<evidence type="ECO:0000256" key="2">
    <source>
        <dbReference type="ARBA" id="ARBA00007429"/>
    </source>
</evidence>
<feature type="compositionally biased region" description="Polar residues" evidence="7">
    <location>
        <begin position="225"/>
        <end position="239"/>
    </location>
</feature>
<gene>
    <name evidence="9" type="ORF">BCV69DRAFT_285328</name>
</gene>
<feature type="domain" description="NUDE" evidence="8">
    <location>
        <begin position="139"/>
        <end position="298"/>
    </location>
</feature>
<evidence type="ECO:0000313" key="10">
    <source>
        <dbReference type="Proteomes" id="UP000245942"/>
    </source>
</evidence>
<dbReference type="PANTHER" id="PTHR10921">
    <property type="entry name" value="NUCLEAR DISTRIBUTION PROTEIN NUDE HOMOLOG 1"/>
    <property type="match status" value="1"/>
</dbReference>
<feature type="compositionally biased region" description="Polar residues" evidence="7">
    <location>
        <begin position="194"/>
        <end position="206"/>
    </location>
</feature>
<dbReference type="GO" id="GO:0051642">
    <property type="term" value="P:centrosome localization"/>
    <property type="evidence" value="ECO:0007669"/>
    <property type="project" value="TreeGrafter"/>
</dbReference>
<dbReference type="GeneID" id="37015087"/>
<dbReference type="GO" id="GO:0000776">
    <property type="term" value="C:kinetochore"/>
    <property type="evidence" value="ECO:0007669"/>
    <property type="project" value="TreeGrafter"/>
</dbReference>
<evidence type="ECO:0000259" key="8">
    <source>
        <dbReference type="Pfam" id="PF04880"/>
    </source>
</evidence>
<organism evidence="9 10">
    <name type="scientific">Pseudomicrostroma glucosiphilum</name>
    <dbReference type="NCBI Taxonomy" id="1684307"/>
    <lineage>
        <taxon>Eukaryota</taxon>
        <taxon>Fungi</taxon>
        <taxon>Dikarya</taxon>
        <taxon>Basidiomycota</taxon>
        <taxon>Ustilaginomycotina</taxon>
        <taxon>Exobasidiomycetes</taxon>
        <taxon>Microstromatales</taxon>
        <taxon>Microstromatales incertae sedis</taxon>
        <taxon>Pseudomicrostroma</taxon>
    </lineage>
</organism>
<dbReference type="STRING" id="1684307.A0A316TZD9"/>
<evidence type="ECO:0000256" key="4">
    <source>
        <dbReference type="ARBA" id="ARBA00022701"/>
    </source>
</evidence>
<dbReference type="Proteomes" id="UP000245942">
    <property type="component" value="Unassembled WGS sequence"/>
</dbReference>
<dbReference type="GO" id="GO:0005874">
    <property type="term" value="C:microtubule"/>
    <property type="evidence" value="ECO:0007669"/>
    <property type="project" value="UniProtKB-KW"/>
</dbReference>
<evidence type="ECO:0000313" key="9">
    <source>
        <dbReference type="EMBL" id="PWN18034.1"/>
    </source>
</evidence>
<feature type="compositionally biased region" description="Basic and acidic residues" evidence="7">
    <location>
        <begin position="64"/>
        <end position="84"/>
    </location>
</feature>
<keyword evidence="6" id="KW-0206">Cytoskeleton</keyword>
<feature type="compositionally biased region" description="Low complexity" evidence="7">
    <location>
        <begin position="346"/>
        <end position="360"/>
    </location>
</feature>
<dbReference type="AlphaFoldDB" id="A0A316TZD9"/>
<dbReference type="GO" id="GO:0008017">
    <property type="term" value="F:microtubule binding"/>
    <property type="evidence" value="ECO:0007669"/>
    <property type="project" value="InterPro"/>
</dbReference>
<comment type="subcellular location">
    <subcellularLocation>
        <location evidence="1">Cytoplasm</location>
        <location evidence="1">Cytoskeleton</location>
    </subcellularLocation>
</comment>
<evidence type="ECO:0000256" key="3">
    <source>
        <dbReference type="ARBA" id="ARBA00022490"/>
    </source>
</evidence>
<dbReference type="PANTHER" id="PTHR10921:SF1">
    <property type="entry name" value="NUCLEAR DISTRIBUTION PROTEIN NUDE HOMOLOG"/>
    <property type="match status" value="1"/>
</dbReference>
<feature type="compositionally biased region" description="Polar residues" evidence="7">
    <location>
        <begin position="336"/>
        <end position="345"/>
    </location>
</feature>
<feature type="region of interest" description="Disordered" evidence="7">
    <location>
        <begin position="188"/>
        <end position="643"/>
    </location>
</feature>
<keyword evidence="5" id="KW-0175">Coiled coil</keyword>
<feature type="compositionally biased region" description="Polar residues" evidence="7">
    <location>
        <begin position="625"/>
        <end position="643"/>
    </location>
</feature>
<keyword evidence="10" id="KW-1185">Reference proteome</keyword>
<feature type="compositionally biased region" description="Low complexity" evidence="7">
    <location>
        <begin position="568"/>
        <end position="582"/>
    </location>
</feature>
<dbReference type="Gene3D" id="6.10.250.1080">
    <property type="match status" value="1"/>
</dbReference>
<dbReference type="Pfam" id="PF04880">
    <property type="entry name" value="NUDE_C"/>
    <property type="match status" value="1"/>
</dbReference>
<sequence>MSEDEEEAVPSFDDDAQEVAFWKSKAQALRELLDEAHVSLRDFEMSSKELEEEMDKELAQSNKQLEEAIRNNEKLSQDREEWKSKYQSSLHQRNKEIAEATKELTQLRETSNIYRKKLRDMELDNDGLENAERMIRSTLEDVENRYNQQMERTTLMEQEIIEKLQLEETNQRLRDEIREMSEELNVLRAREQQKQGTPNSSKSQDMTIGELVGNGPKPSRRTDSTRTSVAISELPSSSRAGAATPSRPRTSLAPRASVVHRRAPSRDVDSPSLATRQAKLAASRSTVPSGRVPPSDQVRASTKMARDLHDRIGSLQTKIGTSLQQKSRIPRPSLNPGGSMSTPLRASTISGAAGKASASSPDAERHSQIPLPTSSLRKSIGRPSARLSMSHAAGTRESSMSSLPADGRASGDANLPRSMTPTFNSARARRATSEWTSDTLQPGRREGEFRPASAASASLSQRSASPLHFLNTEPLLHHSRPQSRPSLAKDSVRIAKATPDPTKSTASEERSSQRSIAAGARFTPRQTVSGARSTTTSRSSVEIGSADTVAQRRSGHVDDPVSGHRPASSLSGSLATSSERSSVSAFRQERLHRNGLSATAGPPPVAHTGLKKMIAAPVAAGSGARRNSGTFSGPVSRRSSIGG</sequence>
<dbReference type="RefSeq" id="XP_025345194.1">
    <property type="nucleotide sequence ID" value="XM_025493353.1"/>
</dbReference>
<keyword evidence="4" id="KW-0493">Microtubule</keyword>
<name>A0A316TZD9_9BASI</name>
<dbReference type="InterPro" id="IPR006964">
    <property type="entry name" value="NUDE_dom"/>
</dbReference>